<dbReference type="PANTHER" id="PTHR47963">
    <property type="entry name" value="DEAD-BOX ATP-DEPENDENT RNA HELICASE 47, MITOCHONDRIAL"/>
    <property type="match status" value="1"/>
</dbReference>
<evidence type="ECO:0000256" key="6">
    <source>
        <dbReference type="ARBA" id="ARBA00022801"/>
    </source>
</evidence>
<dbReference type="InterPro" id="IPR050547">
    <property type="entry name" value="DEAD_box_RNA_helicases"/>
</dbReference>
<dbReference type="Gene3D" id="1.10.3210.30">
    <property type="match status" value="1"/>
</dbReference>
<dbReference type="SUPFAM" id="SSF52540">
    <property type="entry name" value="P-loop containing nucleoside triphosphate hydrolases"/>
    <property type="match status" value="1"/>
</dbReference>
<dbReference type="Proteomes" id="UP001055101">
    <property type="component" value="Unassembled WGS sequence"/>
</dbReference>
<feature type="domain" description="HD Cas3-type" evidence="10">
    <location>
        <begin position="1"/>
        <end position="179"/>
    </location>
</feature>
<evidence type="ECO:0000256" key="3">
    <source>
        <dbReference type="ARBA" id="ARBA00022722"/>
    </source>
</evidence>
<dbReference type="EMBL" id="BPRA01000033">
    <property type="protein sequence ID" value="GJE57846.1"/>
    <property type="molecule type" value="Genomic_DNA"/>
</dbReference>
<keyword evidence="6" id="KW-0378">Hydrolase</keyword>
<name>A0ABQ4TTB3_9HYPH</name>
<dbReference type="NCBIfam" id="TIGR01596">
    <property type="entry name" value="cas3_HD"/>
    <property type="match status" value="1"/>
</dbReference>
<protein>
    <recommendedName>
        <fullName evidence="10">HD Cas3-type domain-containing protein</fullName>
    </recommendedName>
</protein>
<dbReference type="InterPro" id="IPR006474">
    <property type="entry name" value="Helicase_Cas3_CRISPR-ass_core"/>
</dbReference>
<keyword evidence="4" id="KW-0479">Metal-binding</keyword>
<reference evidence="11" key="2">
    <citation type="submission" date="2021-08" db="EMBL/GenBank/DDBJ databases">
        <authorList>
            <person name="Tani A."/>
            <person name="Ola A."/>
            <person name="Ogura Y."/>
            <person name="Katsura K."/>
            <person name="Hayashi T."/>
        </authorList>
    </citation>
    <scope>NUCLEOTIDE SEQUENCE</scope>
    <source>
        <strain evidence="11">DSM 23674</strain>
    </source>
</reference>
<evidence type="ECO:0000256" key="1">
    <source>
        <dbReference type="ARBA" id="ARBA00006847"/>
    </source>
</evidence>
<keyword evidence="9" id="KW-0051">Antiviral defense</keyword>
<dbReference type="Pfam" id="PF22590">
    <property type="entry name" value="Cas3-like_C_2"/>
    <property type="match status" value="1"/>
</dbReference>
<dbReference type="InterPro" id="IPR054712">
    <property type="entry name" value="Cas3-like_dom"/>
</dbReference>
<evidence type="ECO:0000256" key="8">
    <source>
        <dbReference type="ARBA" id="ARBA00022840"/>
    </source>
</evidence>
<dbReference type="Gene3D" id="3.40.50.300">
    <property type="entry name" value="P-loop containing nucleotide triphosphate hydrolases"/>
    <property type="match status" value="1"/>
</dbReference>
<dbReference type="NCBIfam" id="TIGR01587">
    <property type="entry name" value="cas3_core"/>
    <property type="match status" value="1"/>
</dbReference>
<evidence type="ECO:0000256" key="9">
    <source>
        <dbReference type="ARBA" id="ARBA00023118"/>
    </source>
</evidence>
<dbReference type="CDD" id="cd09641">
    <property type="entry name" value="Cas3''_I"/>
    <property type="match status" value="1"/>
</dbReference>
<sequence>MDVAAVFERLARLPVVVDRLRRAAGRDIAHEEVQWLAAFTFLHDIGKLSPRFQAKAWPKDEQRDLRGHLDEGWRWLSSAHGRPDAMGGRVHTLFAPLVRSRAGEAWLHALFAHHGRPTSATNEGRWPNLPFYDWRAQEAAMGEALGAWFPDAEWGDPAALRCPHLVHLFAGLLTLADWIGSDMVAFPHKLELDGASYAGRARRQAEAALRRFAITDVPWPDAAPSFHDLTGFAPRGIQALVGRLPVATSLAILEAETGSGKTEAALMHFARLRSAGRVDGLYFAVPTRAAASQLFARVGEAMRRIGGPEAILAVPGQLRAGESEGVRLPGYAVRWDDEKERWAAEHATRFLAAPVAVGTVDQVLMAGLRVKYAHLRGAALSRNLLVLDEVHASDAYMNTVARSVIGDHLALGGHALLMSATLGSAERARWLGRPEPNLDAAKATTYPALWSSDLPEPLHLPDEADRRREKRVRPRLVPTMAAAEAARIALDAARAGARVLVIRNTVAMAVETWRAIVEQDAALCLTVAGGPALHHARFAAEDRRALDRALEAVLGKGCAGAPVIAVGSQTLEQSLDIDADLLVTDLCPMDVLLQRIGRLHRHDRLRPDGFAEPVIHILCPEGGLGRLAQEKRFENGLGAWEKNGVLAGVYIDLRGLEATRRLAADDPVWTIPADNRALVEAATHPDALAATETEMGWQEYTAAVVMKAVAEVQHARMLVLDRSQPFPHAFPGSDELVQTRLGARGPLLTLPAGTIGPFGHPITTIAPPAHWCRMTEAQICWIVAETPVEVERHGDAMILRAGDWTFGYGREGLKRAS</sequence>
<dbReference type="InterPro" id="IPR027417">
    <property type="entry name" value="P-loop_NTPase"/>
</dbReference>
<evidence type="ECO:0000259" key="10">
    <source>
        <dbReference type="PROSITE" id="PS51643"/>
    </source>
</evidence>
<evidence type="ECO:0000256" key="2">
    <source>
        <dbReference type="ARBA" id="ARBA00009046"/>
    </source>
</evidence>
<evidence type="ECO:0000313" key="11">
    <source>
        <dbReference type="EMBL" id="GJE57846.1"/>
    </source>
</evidence>
<dbReference type="Pfam" id="PF00270">
    <property type="entry name" value="DEAD"/>
    <property type="match status" value="1"/>
</dbReference>
<keyword evidence="3" id="KW-0540">Nuclease</keyword>
<evidence type="ECO:0000313" key="12">
    <source>
        <dbReference type="Proteomes" id="UP001055101"/>
    </source>
</evidence>
<evidence type="ECO:0000256" key="5">
    <source>
        <dbReference type="ARBA" id="ARBA00022741"/>
    </source>
</evidence>
<keyword evidence="12" id="KW-1185">Reference proteome</keyword>
<comment type="similarity">
    <text evidence="2">In the central section; belongs to the CRISPR-associated helicase Cas3 family.</text>
</comment>
<gene>
    <name evidence="11" type="ORF">EKPJFOCH_4368</name>
</gene>
<accession>A0ABQ4TTB3</accession>
<reference evidence="11" key="1">
    <citation type="journal article" date="2021" name="Front. Microbiol.">
        <title>Comprehensive Comparative Genomics and Phenotyping of Methylobacterium Species.</title>
        <authorList>
            <person name="Alessa O."/>
            <person name="Ogura Y."/>
            <person name="Fujitani Y."/>
            <person name="Takami H."/>
            <person name="Hayashi T."/>
            <person name="Sahin N."/>
            <person name="Tani A."/>
        </authorList>
    </citation>
    <scope>NUCLEOTIDE SEQUENCE</scope>
    <source>
        <strain evidence="11">DSM 23674</strain>
    </source>
</reference>
<keyword evidence="7" id="KW-0347">Helicase</keyword>
<organism evidence="11 12">
    <name type="scientific">Methylobacterium thuringiense</name>
    <dbReference type="NCBI Taxonomy" id="1003091"/>
    <lineage>
        <taxon>Bacteria</taxon>
        <taxon>Pseudomonadati</taxon>
        <taxon>Pseudomonadota</taxon>
        <taxon>Alphaproteobacteria</taxon>
        <taxon>Hyphomicrobiales</taxon>
        <taxon>Methylobacteriaceae</taxon>
        <taxon>Methylobacterium</taxon>
    </lineage>
</organism>
<keyword evidence="5" id="KW-0547">Nucleotide-binding</keyword>
<dbReference type="InterPro" id="IPR014001">
    <property type="entry name" value="Helicase_ATP-bd"/>
</dbReference>
<proteinExistence type="inferred from homology"/>
<dbReference type="InterPro" id="IPR011545">
    <property type="entry name" value="DEAD/DEAH_box_helicase_dom"/>
</dbReference>
<dbReference type="InterPro" id="IPR006483">
    <property type="entry name" value="CRISPR-assoc_Cas3_HD"/>
</dbReference>
<dbReference type="InterPro" id="IPR038257">
    <property type="entry name" value="CRISPR-assoc_Cas3_HD_sf"/>
</dbReference>
<comment type="similarity">
    <text evidence="1">In the N-terminal section; belongs to the CRISPR-associated nuclease Cas3-HD family.</text>
</comment>
<evidence type="ECO:0000256" key="4">
    <source>
        <dbReference type="ARBA" id="ARBA00022723"/>
    </source>
</evidence>
<dbReference type="CDD" id="cd17930">
    <property type="entry name" value="DEXHc_cas3"/>
    <property type="match status" value="1"/>
</dbReference>
<dbReference type="PROSITE" id="PS51643">
    <property type="entry name" value="HD_CAS3"/>
    <property type="match status" value="1"/>
</dbReference>
<dbReference type="Pfam" id="PF18019">
    <property type="entry name" value="Cas3_HD"/>
    <property type="match status" value="1"/>
</dbReference>
<dbReference type="PANTHER" id="PTHR47963:SF9">
    <property type="entry name" value="CRISPR-ASSOCIATED ENDONUCLEASE_HELICASE CAS3"/>
    <property type="match status" value="1"/>
</dbReference>
<keyword evidence="8" id="KW-0067">ATP-binding</keyword>
<dbReference type="SMART" id="SM00487">
    <property type="entry name" value="DEXDc"/>
    <property type="match status" value="1"/>
</dbReference>
<evidence type="ECO:0000256" key="7">
    <source>
        <dbReference type="ARBA" id="ARBA00022806"/>
    </source>
</evidence>
<comment type="caution">
    <text evidence="11">The sequence shown here is derived from an EMBL/GenBank/DDBJ whole genome shotgun (WGS) entry which is preliminary data.</text>
</comment>